<feature type="domain" description="GH16" evidence="2">
    <location>
        <begin position="73"/>
        <end position="310"/>
    </location>
</feature>
<dbReference type="GO" id="GO:0004553">
    <property type="term" value="F:hydrolase activity, hydrolyzing O-glycosyl compounds"/>
    <property type="evidence" value="ECO:0007669"/>
    <property type="project" value="InterPro"/>
</dbReference>
<dbReference type="Proteomes" id="UP000813444">
    <property type="component" value="Unassembled WGS sequence"/>
</dbReference>
<dbReference type="GO" id="GO:0005975">
    <property type="term" value="P:carbohydrate metabolic process"/>
    <property type="evidence" value="ECO:0007669"/>
    <property type="project" value="InterPro"/>
</dbReference>
<dbReference type="PROSITE" id="PS51762">
    <property type="entry name" value="GH16_2"/>
    <property type="match status" value="1"/>
</dbReference>
<reference evidence="3" key="1">
    <citation type="journal article" date="2021" name="Nat. Commun.">
        <title>Genetic determinants of endophytism in the Arabidopsis root mycobiome.</title>
        <authorList>
            <person name="Mesny F."/>
            <person name="Miyauchi S."/>
            <person name="Thiergart T."/>
            <person name="Pickel B."/>
            <person name="Atanasova L."/>
            <person name="Karlsson M."/>
            <person name="Huettel B."/>
            <person name="Barry K.W."/>
            <person name="Haridas S."/>
            <person name="Chen C."/>
            <person name="Bauer D."/>
            <person name="Andreopoulos W."/>
            <person name="Pangilinan J."/>
            <person name="LaButti K."/>
            <person name="Riley R."/>
            <person name="Lipzen A."/>
            <person name="Clum A."/>
            <person name="Drula E."/>
            <person name="Henrissat B."/>
            <person name="Kohler A."/>
            <person name="Grigoriev I.V."/>
            <person name="Martin F.M."/>
            <person name="Hacquard S."/>
        </authorList>
    </citation>
    <scope>NUCLEOTIDE SEQUENCE</scope>
    <source>
        <strain evidence="3">MPI-CAGE-CH-0235</strain>
    </source>
</reference>
<dbReference type="Pfam" id="PF00722">
    <property type="entry name" value="Glyco_hydro_16"/>
    <property type="match status" value="1"/>
</dbReference>
<feature type="signal peptide" evidence="1">
    <location>
        <begin position="1"/>
        <end position="25"/>
    </location>
</feature>
<feature type="chain" id="PRO_5035457779" evidence="1">
    <location>
        <begin position="26"/>
        <end position="386"/>
    </location>
</feature>
<dbReference type="Gene3D" id="2.60.120.200">
    <property type="match status" value="1"/>
</dbReference>
<comment type="caution">
    <text evidence="3">The sequence shown here is derived from an EMBL/GenBank/DDBJ whole genome shotgun (WGS) entry which is preliminary data.</text>
</comment>
<protein>
    <submittedName>
        <fullName evidence="3">Glycoside hydrolase family 16 protein</fullName>
    </submittedName>
</protein>
<dbReference type="CDD" id="cd00413">
    <property type="entry name" value="Glyco_hydrolase_16"/>
    <property type="match status" value="1"/>
</dbReference>
<proteinExistence type="predicted"/>
<accession>A0A8K0T5T4</accession>
<dbReference type="SUPFAM" id="SSF49899">
    <property type="entry name" value="Concanavalin A-like lectins/glucanases"/>
    <property type="match status" value="1"/>
</dbReference>
<dbReference type="PANTHER" id="PTHR38121">
    <property type="entry name" value="GH16 DOMAIN-CONTAINING PROTEIN"/>
    <property type="match status" value="1"/>
</dbReference>
<dbReference type="EMBL" id="JAGPNK010000001">
    <property type="protein sequence ID" value="KAH7329350.1"/>
    <property type="molecule type" value="Genomic_DNA"/>
</dbReference>
<gene>
    <name evidence="3" type="ORF">B0I35DRAFT_420005</name>
</gene>
<keyword evidence="1" id="KW-0732">Signal</keyword>
<dbReference type="AlphaFoldDB" id="A0A8K0T5T4"/>
<sequence>MRALTLAHSLSFLLLGNSKLAAAEGDNILRNDSSCDCFLTNGSDPTYYSSHLFFDFRDLAQYAGVPEVIPDAQRSSLAPPTSDYFTSERWTNTWEIQNWNNSQDGYGDATVFMVNSPNNIYIQQDDQDDSLTFLTMRTQRLRGFQTAAEFQTPSQNYQFLSVRMLARTIGSPGAVTALFTYRSAEELTGVQEADIEVLTRDPRDKIQYTNQPSYTEDGDELPDATVNATMPRGTLWSDWAVHRLDWTPDTSVWYVNDHKVAAIKFQTPRDGSTVNLNVWSNGGSWSGNMSLFDAAYMQVQWLEMVFNTTEEGLAQRSIPTDGVPLLSRRQDDEEGCTVVCSIDETPERGVAAMLWDGSESAATHIGILQDRIWALLFGIWLLALAN</sequence>
<evidence type="ECO:0000256" key="1">
    <source>
        <dbReference type="SAM" id="SignalP"/>
    </source>
</evidence>
<evidence type="ECO:0000313" key="4">
    <source>
        <dbReference type="Proteomes" id="UP000813444"/>
    </source>
</evidence>
<keyword evidence="4" id="KW-1185">Reference proteome</keyword>
<keyword evidence="3" id="KW-0378">Hydrolase</keyword>
<evidence type="ECO:0000259" key="2">
    <source>
        <dbReference type="PROSITE" id="PS51762"/>
    </source>
</evidence>
<dbReference type="InterPro" id="IPR000757">
    <property type="entry name" value="Beta-glucanase-like"/>
</dbReference>
<dbReference type="OrthoDB" id="4388755at2759"/>
<evidence type="ECO:0000313" key="3">
    <source>
        <dbReference type="EMBL" id="KAH7329350.1"/>
    </source>
</evidence>
<organism evidence="3 4">
    <name type="scientific">Stachybotrys elegans</name>
    <dbReference type="NCBI Taxonomy" id="80388"/>
    <lineage>
        <taxon>Eukaryota</taxon>
        <taxon>Fungi</taxon>
        <taxon>Dikarya</taxon>
        <taxon>Ascomycota</taxon>
        <taxon>Pezizomycotina</taxon>
        <taxon>Sordariomycetes</taxon>
        <taxon>Hypocreomycetidae</taxon>
        <taxon>Hypocreales</taxon>
        <taxon>Stachybotryaceae</taxon>
        <taxon>Stachybotrys</taxon>
    </lineage>
</organism>
<dbReference type="PANTHER" id="PTHR38121:SF4">
    <property type="entry name" value="GH16 DOMAIN-CONTAINING PROTEIN-RELATED"/>
    <property type="match status" value="1"/>
</dbReference>
<dbReference type="InterPro" id="IPR013320">
    <property type="entry name" value="ConA-like_dom_sf"/>
</dbReference>
<name>A0A8K0T5T4_9HYPO</name>